<keyword evidence="4 5" id="KW-0472">Membrane</keyword>
<feature type="transmembrane region" description="Helical" evidence="5">
    <location>
        <begin position="336"/>
        <end position="358"/>
    </location>
</feature>
<evidence type="ECO:0000256" key="3">
    <source>
        <dbReference type="ARBA" id="ARBA00022989"/>
    </source>
</evidence>
<protein>
    <submittedName>
        <fullName evidence="7">ABC transporter permease</fullName>
    </submittedName>
</protein>
<sequence length="370" mass="40642">MATAQAPAINTRVSRKTVVRGLWKDRVSRSALLVLFCFYFAAAFADFLTPYGMEFNDPSYGNAPATPIHIQDESGNFCAPYVYRMTQENDPETYKQIFVLQPDTKYPIKLFVKGDEYTMLGFIPGDVHLFGVEAPCRLYLLGADMNGRDNFSRLFFGAQKSLTIGFLGLLIAFPIGIVYGGISGYCGGLIDVFMMRIAEAIMSIPSLYLLIGLAAILPVGMSSSQRFALITVILSFISWAGLARVIRGMVLSIREEEFVQAAKSIGMPDFQNIVKHVIPQTSSYLIIAATLQVPSFILAESGLSLIGLGIQQPDASWGNMLKAAMDQPNELLNQPWLLAPGFLIFITILCFNCIGDVLRDVLDPKLSGGR</sequence>
<evidence type="ECO:0000256" key="1">
    <source>
        <dbReference type="ARBA" id="ARBA00004141"/>
    </source>
</evidence>
<feature type="transmembrane region" description="Helical" evidence="5">
    <location>
        <begin position="164"/>
        <end position="188"/>
    </location>
</feature>
<name>A0A8J7TKK4_9BACT</name>
<keyword evidence="2 5" id="KW-0812">Transmembrane</keyword>
<dbReference type="AlphaFoldDB" id="A0A8J7TKK4"/>
<reference evidence="7" key="1">
    <citation type="submission" date="2021-02" db="EMBL/GenBank/DDBJ databases">
        <title>Genome-Resolved Metagenomics of a Microbial Community Performing Photosynthetic Biological Nutrient Removal.</title>
        <authorList>
            <person name="Mcdaniel E.A."/>
        </authorList>
    </citation>
    <scope>NUCLEOTIDE SEQUENCE</scope>
    <source>
        <strain evidence="7">UWPOB_OBS1</strain>
    </source>
</reference>
<evidence type="ECO:0000259" key="6">
    <source>
        <dbReference type="PROSITE" id="PS50928"/>
    </source>
</evidence>
<evidence type="ECO:0000313" key="7">
    <source>
        <dbReference type="EMBL" id="MBN8659001.1"/>
    </source>
</evidence>
<comment type="similarity">
    <text evidence="5">Belongs to the binding-protein-dependent transport system permease family.</text>
</comment>
<feature type="transmembrane region" description="Helical" evidence="5">
    <location>
        <begin position="30"/>
        <end position="49"/>
    </location>
</feature>
<dbReference type="InterPro" id="IPR000515">
    <property type="entry name" value="MetI-like"/>
</dbReference>
<dbReference type="PANTHER" id="PTHR43839">
    <property type="entry name" value="OPPC IN A BINDING PROTEIN-DEPENDENT TRANSPORT SYSTEM"/>
    <property type="match status" value="1"/>
</dbReference>
<keyword evidence="3 5" id="KW-1133">Transmembrane helix</keyword>
<comment type="caution">
    <text evidence="7">The sequence shown here is derived from an EMBL/GenBank/DDBJ whole genome shotgun (WGS) entry which is preliminary data.</text>
</comment>
<dbReference type="GO" id="GO:0055085">
    <property type="term" value="P:transmembrane transport"/>
    <property type="evidence" value="ECO:0007669"/>
    <property type="project" value="InterPro"/>
</dbReference>
<evidence type="ECO:0000256" key="2">
    <source>
        <dbReference type="ARBA" id="ARBA00022692"/>
    </source>
</evidence>
<organism evidence="7 8">
    <name type="scientific">Candidatus Obscuribacter phosphatis</name>
    <dbReference type="NCBI Taxonomy" id="1906157"/>
    <lineage>
        <taxon>Bacteria</taxon>
        <taxon>Bacillati</taxon>
        <taxon>Candidatus Melainabacteria</taxon>
        <taxon>Candidatus Obscuribacterales</taxon>
        <taxon>Candidatus Obscuribacteraceae</taxon>
        <taxon>Candidatus Obscuribacter</taxon>
    </lineage>
</organism>
<dbReference type="Pfam" id="PF00528">
    <property type="entry name" value="BPD_transp_1"/>
    <property type="match status" value="1"/>
</dbReference>
<comment type="subcellular location">
    <subcellularLocation>
        <location evidence="5">Cell membrane</location>
        <topology evidence="5">Multi-pass membrane protein</topology>
    </subcellularLocation>
    <subcellularLocation>
        <location evidence="1">Membrane</location>
        <topology evidence="1">Multi-pass membrane protein</topology>
    </subcellularLocation>
</comment>
<feature type="transmembrane region" description="Helical" evidence="5">
    <location>
        <begin position="200"/>
        <end position="221"/>
    </location>
</feature>
<dbReference type="PROSITE" id="PS50928">
    <property type="entry name" value="ABC_TM1"/>
    <property type="match status" value="1"/>
</dbReference>
<evidence type="ECO:0000313" key="8">
    <source>
        <dbReference type="Proteomes" id="UP000664277"/>
    </source>
</evidence>
<dbReference type="SUPFAM" id="SSF161098">
    <property type="entry name" value="MetI-like"/>
    <property type="match status" value="1"/>
</dbReference>
<proteinExistence type="inferred from homology"/>
<evidence type="ECO:0000256" key="4">
    <source>
        <dbReference type="ARBA" id="ARBA00023136"/>
    </source>
</evidence>
<feature type="domain" description="ABC transmembrane type-1" evidence="6">
    <location>
        <begin position="158"/>
        <end position="355"/>
    </location>
</feature>
<accession>A0A8J7TKK4</accession>
<dbReference type="Gene3D" id="1.10.3720.10">
    <property type="entry name" value="MetI-like"/>
    <property type="match status" value="1"/>
</dbReference>
<feature type="transmembrane region" description="Helical" evidence="5">
    <location>
        <begin position="227"/>
        <end position="246"/>
    </location>
</feature>
<dbReference type="Proteomes" id="UP000664277">
    <property type="component" value="Unassembled WGS sequence"/>
</dbReference>
<dbReference type="CDD" id="cd06261">
    <property type="entry name" value="TM_PBP2"/>
    <property type="match status" value="1"/>
</dbReference>
<keyword evidence="5" id="KW-0813">Transport</keyword>
<dbReference type="EMBL" id="JAFLCK010000001">
    <property type="protein sequence ID" value="MBN8659001.1"/>
    <property type="molecule type" value="Genomic_DNA"/>
</dbReference>
<evidence type="ECO:0000256" key="5">
    <source>
        <dbReference type="RuleBase" id="RU363032"/>
    </source>
</evidence>
<dbReference type="PANTHER" id="PTHR43839:SF1">
    <property type="entry name" value="OPPC IN A BINDING PROTEIN-DEPENDENT TRANSPORT SYSTEM"/>
    <property type="match status" value="1"/>
</dbReference>
<dbReference type="GO" id="GO:0005886">
    <property type="term" value="C:plasma membrane"/>
    <property type="evidence" value="ECO:0007669"/>
    <property type="project" value="UniProtKB-SubCell"/>
</dbReference>
<dbReference type="InterPro" id="IPR035906">
    <property type="entry name" value="MetI-like_sf"/>
</dbReference>
<gene>
    <name evidence="7" type="ORF">J0M35_01460</name>
</gene>